<name>A0ABP8E5M8_9MICO</name>
<organism evidence="1 2">
    <name type="scientific">Frondihabitans peucedani</name>
    <dbReference type="NCBI Taxonomy" id="598626"/>
    <lineage>
        <taxon>Bacteria</taxon>
        <taxon>Bacillati</taxon>
        <taxon>Actinomycetota</taxon>
        <taxon>Actinomycetes</taxon>
        <taxon>Micrococcales</taxon>
        <taxon>Microbacteriaceae</taxon>
        <taxon>Frondihabitans</taxon>
    </lineage>
</organism>
<evidence type="ECO:0000313" key="1">
    <source>
        <dbReference type="EMBL" id="GAA4267545.1"/>
    </source>
</evidence>
<gene>
    <name evidence="1" type="ORF">GCM10022256_31570</name>
</gene>
<dbReference type="EMBL" id="BAABAU010000004">
    <property type="protein sequence ID" value="GAA4267545.1"/>
    <property type="molecule type" value="Genomic_DNA"/>
</dbReference>
<dbReference type="InterPro" id="IPR011697">
    <property type="entry name" value="Peptidase_C26"/>
</dbReference>
<dbReference type="PROSITE" id="PS51273">
    <property type="entry name" value="GATASE_TYPE_1"/>
    <property type="match status" value="1"/>
</dbReference>
<evidence type="ECO:0008006" key="3">
    <source>
        <dbReference type="Google" id="ProtNLM"/>
    </source>
</evidence>
<protein>
    <recommendedName>
        <fullName evidence="3">Glutamine amidotransferase</fullName>
    </recommendedName>
</protein>
<proteinExistence type="predicted"/>
<dbReference type="PANTHER" id="PTHR43235">
    <property type="entry name" value="GLUTAMINE AMIDOTRANSFERASE PB2B2.05-RELATED"/>
    <property type="match status" value="1"/>
</dbReference>
<dbReference type="Pfam" id="PF07722">
    <property type="entry name" value="Peptidase_C26"/>
    <property type="match status" value="1"/>
</dbReference>
<dbReference type="InterPro" id="IPR029062">
    <property type="entry name" value="Class_I_gatase-like"/>
</dbReference>
<dbReference type="InterPro" id="IPR044668">
    <property type="entry name" value="PuuD-like"/>
</dbReference>
<reference evidence="2" key="1">
    <citation type="journal article" date="2019" name="Int. J. Syst. Evol. Microbiol.">
        <title>The Global Catalogue of Microorganisms (GCM) 10K type strain sequencing project: providing services to taxonomists for standard genome sequencing and annotation.</title>
        <authorList>
            <consortium name="The Broad Institute Genomics Platform"/>
            <consortium name="The Broad Institute Genome Sequencing Center for Infectious Disease"/>
            <person name="Wu L."/>
            <person name="Ma J."/>
        </authorList>
    </citation>
    <scope>NUCLEOTIDE SEQUENCE [LARGE SCALE GENOMIC DNA]</scope>
    <source>
        <strain evidence="2">JCM 17442</strain>
    </source>
</reference>
<dbReference type="SUPFAM" id="SSF52317">
    <property type="entry name" value="Class I glutamine amidotransferase-like"/>
    <property type="match status" value="1"/>
</dbReference>
<comment type="caution">
    <text evidence="1">The sequence shown here is derived from an EMBL/GenBank/DDBJ whole genome shotgun (WGS) entry which is preliminary data.</text>
</comment>
<dbReference type="PANTHER" id="PTHR43235:SF1">
    <property type="entry name" value="GLUTAMINE AMIDOTRANSFERASE PB2B2.05-RELATED"/>
    <property type="match status" value="1"/>
</dbReference>
<accession>A0ABP8E5M8</accession>
<keyword evidence="2" id="KW-1185">Reference proteome</keyword>
<dbReference type="RefSeq" id="WP_344797913.1">
    <property type="nucleotide sequence ID" value="NZ_BAABAU010000004.1"/>
</dbReference>
<dbReference type="Proteomes" id="UP001501594">
    <property type="component" value="Unassembled WGS sequence"/>
</dbReference>
<dbReference type="Gene3D" id="3.40.50.880">
    <property type="match status" value="1"/>
</dbReference>
<sequence>MPDAVPTPRPRLLVVDVSDRERADPAYGAELRELSASVVRAAAEAGFDVARTASDVGPLTGATDDADVIVLTGGEDVDPALYGGAADYPGREELFTDADQAQAALVRDAVESGTPLIGICRGMQLINVALGGDLVQHLHDGGHVPEGAGMLAHEVAIEPDSRLAASLDATRITVQSSHHQAVDRPGRGLRVVARADDGTVEAVEHETAPLWAVQWHPEAAGSRGSVLADLLRAAADAVAPASAGQPASVVRGYSPKRAT</sequence>
<evidence type="ECO:0000313" key="2">
    <source>
        <dbReference type="Proteomes" id="UP001501594"/>
    </source>
</evidence>